<keyword evidence="7" id="KW-0472">Membrane</keyword>
<evidence type="ECO:0000256" key="2">
    <source>
        <dbReference type="ARBA" id="ARBA00022630"/>
    </source>
</evidence>
<comment type="catalytic activity">
    <reaction evidence="6 7">
        <text>2 R'C(R)SH + O2 = R'C(R)S-S(R)CR' + H2O2</text>
        <dbReference type="Rhea" id="RHEA:17357"/>
        <dbReference type="ChEBI" id="CHEBI:15379"/>
        <dbReference type="ChEBI" id="CHEBI:16240"/>
        <dbReference type="ChEBI" id="CHEBI:16520"/>
        <dbReference type="ChEBI" id="CHEBI:17412"/>
        <dbReference type="EC" id="1.8.3.2"/>
    </reaction>
</comment>
<keyword evidence="2 7" id="KW-0285">Flavoprotein</keyword>
<evidence type="ECO:0000256" key="1">
    <source>
        <dbReference type="ARBA" id="ARBA00001974"/>
    </source>
</evidence>
<accession>A0A481Z0M9</accession>
<dbReference type="GO" id="GO:0050660">
    <property type="term" value="F:flavin adenine dinucleotide binding"/>
    <property type="evidence" value="ECO:0007669"/>
    <property type="project" value="TreeGrafter"/>
</dbReference>
<keyword evidence="7" id="KW-0812">Transmembrane</keyword>
<dbReference type="EMBL" id="MK500407">
    <property type="protein sequence ID" value="QBK89063.1"/>
    <property type="molecule type" value="Genomic_DNA"/>
</dbReference>
<feature type="domain" description="ERV/ALR sulfhydryl oxidase" evidence="8">
    <location>
        <begin position="1"/>
        <end position="104"/>
    </location>
</feature>
<dbReference type="GO" id="GO:0016971">
    <property type="term" value="F:flavin-dependent sulfhydryl oxidase activity"/>
    <property type="evidence" value="ECO:0007669"/>
    <property type="project" value="InterPro"/>
</dbReference>
<proteinExistence type="predicted"/>
<evidence type="ECO:0000256" key="4">
    <source>
        <dbReference type="ARBA" id="ARBA00023002"/>
    </source>
</evidence>
<evidence type="ECO:0000256" key="7">
    <source>
        <dbReference type="RuleBase" id="RU371123"/>
    </source>
</evidence>
<dbReference type="PANTHER" id="PTHR12645">
    <property type="entry name" value="ALR/ERV"/>
    <property type="match status" value="1"/>
</dbReference>
<comment type="cofactor">
    <cofactor evidence="1 7">
        <name>FAD</name>
        <dbReference type="ChEBI" id="CHEBI:57692"/>
    </cofactor>
</comment>
<reference evidence="9" key="1">
    <citation type="journal article" date="2019" name="MBio">
        <title>Virus Genomes from Deep Sea Sediments Expand the Ocean Megavirome and Support Independent Origins of Viral Gigantism.</title>
        <authorList>
            <person name="Backstrom D."/>
            <person name="Yutin N."/>
            <person name="Jorgensen S.L."/>
            <person name="Dharamshi J."/>
            <person name="Homa F."/>
            <person name="Zaremba-Niedwiedzka K."/>
            <person name="Spang A."/>
            <person name="Wolf Y.I."/>
            <person name="Koonin E.V."/>
            <person name="Ettema T.J."/>
        </authorList>
    </citation>
    <scope>NUCLEOTIDE SEQUENCE</scope>
</reference>
<dbReference type="InterPro" id="IPR036774">
    <property type="entry name" value="ERV/ALR_sulphydryl_oxid_sf"/>
</dbReference>
<dbReference type="Gene3D" id="1.20.120.310">
    <property type="entry name" value="ERV/ALR sulfhydryl oxidase domain"/>
    <property type="match status" value="1"/>
</dbReference>
<evidence type="ECO:0000313" key="9">
    <source>
        <dbReference type="EMBL" id="QBK89063.1"/>
    </source>
</evidence>
<protein>
    <recommendedName>
        <fullName evidence="7">Sulfhydryl oxidase</fullName>
        <ecNumber evidence="7">1.8.3.2</ecNumber>
    </recommendedName>
</protein>
<dbReference type="InterPro" id="IPR039799">
    <property type="entry name" value="ALR/ERV"/>
</dbReference>
<sequence length="145" mass="16889">MVDPKTWGRSAWKFLHCITIGYPSCPTNKNKENFKTFFMNLHLILPCKKCKIHFKENYDKNPLTDDILSSQKKLFMWLVDIRNSINDTLNKPHVSYNNVIKECISSDNKCCITTKITICLALILVILGIILFFRYKKSTNAKLIQ</sequence>
<gene>
    <name evidence="9" type="ORF">LCMiAC02_01560</name>
</gene>
<organism evidence="9">
    <name type="scientific">Mimivirus LCMiAC02</name>
    <dbReference type="NCBI Taxonomy" id="2506609"/>
    <lineage>
        <taxon>Viruses</taxon>
        <taxon>Varidnaviria</taxon>
        <taxon>Bamfordvirae</taxon>
        <taxon>Nucleocytoviricota</taxon>
        <taxon>Megaviricetes</taxon>
        <taxon>Imitervirales</taxon>
        <taxon>Mimiviridae</taxon>
        <taxon>Klosneuvirinae</taxon>
    </lineage>
</organism>
<dbReference type="PROSITE" id="PS51324">
    <property type="entry name" value="ERV_ALR"/>
    <property type="match status" value="1"/>
</dbReference>
<dbReference type="EC" id="1.8.3.2" evidence="7"/>
<evidence type="ECO:0000256" key="6">
    <source>
        <dbReference type="ARBA" id="ARBA00048864"/>
    </source>
</evidence>
<dbReference type="InterPro" id="IPR017905">
    <property type="entry name" value="ERV/ALR_sulphydryl_oxidase"/>
</dbReference>
<keyword evidence="7" id="KW-1133">Transmembrane helix</keyword>
<evidence type="ECO:0000259" key="8">
    <source>
        <dbReference type="PROSITE" id="PS51324"/>
    </source>
</evidence>
<evidence type="ECO:0000256" key="5">
    <source>
        <dbReference type="ARBA" id="ARBA00023157"/>
    </source>
</evidence>
<keyword evidence="5" id="KW-1015">Disulfide bond</keyword>
<feature type="transmembrane region" description="Helical" evidence="7">
    <location>
        <begin position="112"/>
        <end position="133"/>
    </location>
</feature>
<keyword evidence="4 7" id="KW-0560">Oxidoreductase</keyword>
<keyword evidence="3 7" id="KW-0274">FAD</keyword>
<dbReference type="SUPFAM" id="SSF69000">
    <property type="entry name" value="FAD-dependent thiol oxidase"/>
    <property type="match status" value="1"/>
</dbReference>
<name>A0A481Z0M9_9VIRU</name>
<dbReference type="Pfam" id="PF04777">
    <property type="entry name" value="Evr1_Alr"/>
    <property type="match status" value="1"/>
</dbReference>
<evidence type="ECO:0000256" key="3">
    <source>
        <dbReference type="ARBA" id="ARBA00022827"/>
    </source>
</evidence>
<dbReference type="PANTHER" id="PTHR12645:SF0">
    <property type="entry name" value="FAD-LINKED SULFHYDRYL OXIDASE ALR"/>
    <property type="match status" value="1"/>
</dbReference>